<gene>
    <name evidence="3" type="ORF">PVAR5_3245</name>
</gene>
<reference evidence="4" key="1">
    <citation type="journal article" date="2014" name="Genome Announc.">
        <title>Draft genome sequence of the formaldehyde-resistant fungus Byssochlamys spectabilis No. 5 (anamorph Paecilomyces variotii No. 5) (NBRC109023).</title>
        <authorList>
            <person name="Oka T."/>
            <person name="Ekino K."/>
            <person name="Fukuda K."/>
            <person name="Nomura Y."/>
        </authorList>
    </citation>
    <scope>NUCLEOTIDE SEQUENCE [LARGE SCALE GENOMIC DNA]</scope>
    <source>
        <strain evidence="4">No. 5 / NBRC 109023</strain>
    </source>
</reference>
<dbReference type="Pfam" id="PF11160">
    <property type="entry name" value="Hva1_TUDOR"/>
    <property type="match status" value="1"/>
</dbReference>
<evidence type="ECO:0000313" key="4">
    <source>
        <dbReference type="Proteomes" id="UP000018001"/>
    </source>
</evidence>
<dbReference type="OrthoDB" id="10052172at2759"/>
<comment type="caution">
    <text evidence="3">The sequence shown here is derived from an EMBL/GenBank/DDBJ whole genome shotgun (WGS) entry which is preliminary data.</text>
</comment>
<keyword evidence="4" id="KW-1185">Reference proteome</keyword>
<dbReference type="EMBL" id="BAUL01000096">
    <property type="protein sequence ID" value="GAD94617.1"/>
    <property type="molecule type" value="Genomic_DNA"/>
</dbReference>
<proteinExistence type="predicted"/>
<sequence>MPQYRVGQEVRYKPVGGPASHTSESVGVIREVITESGNLTNRNVEASRQNPRYEIENMHTHKKSAIKEENIIDRRELSPIELCYARGPKGPPTYDRSGYELDYHKIAGSRRRGARPGPKAYMDMLDREARESERKPKSCAVQNATCNRQLR</sequence>
<evidence type="ECO:0000256" key="1">
    <source>
        <dbReference type="SAM" id="MobiDB-lite"/>
    </source>
</evidence>
<feature type="compositionally biased region" description="Basic and acidic residues" evidence="1">
    <location>
        <begin position="127"/>
        <end position="136"/>
    </location>
</feature>
<feature type="domain" description="Hypervirulence associated protein TUDOR" evidence="2">
    <location>
        <begin position="7"/>
        <end position="71"/>
    </location>
</feature>
<organism evidence="3 4">
    <name type="scientific">Byssochlamys spectabilis (strain No. 5 / NBRC 109023)</name>
    <name type="common">Paecilomyces variotii</name>
    <dbReference type="NCBI Taxonomy" id="1356009"/>
    <lineage>
        <taxon>Eukaryota</taxon>
        <taxon>Fungi</taxon>
        <taxon>Dikarya</taxon>
        <taxon>Ascomycota</taxon>
        <taxon>Pezizomycotina</taxon>
        <taxon>Eurotiomycetes</taxon>
        <taxon>Eurotiomycetidae</taxon>
        <taxon>Eurotiales</taxon>
        <taxon>Thermoascaceae</taxon>
        <taxon>Paecilomyces</taxon>
    </lineage>
</organism>
<dbReference type="HOGENOM" id="CLU_1731203_0_0_1"/>
<feature type="region of interest" description="Disordered" evidence="1">
    <location>
        <begin position="1"/>
        <end position="24"/>
    </location>
</feature>
<dbReference type="InParanoid" id="V5G188"/>
<dbReference type="Proteomes" id="UP000018001">
    <property type="component" value="Unassembled WGS sequence"/>
</dbReference>
<accession>V5G188</accession>
<evidence type="ECO:0000313" key="3">
    <source>
        <dbReference type="EMBL" id="GAD94617.1"/>
    </source>
</evidence>
<dbReference type="InterPro" id="IPR021331">
    <property type="entry name" value="Hva1_TUDOR"/>
</dbReference>
<feature type="region of interest" description="Disordered" evidence="1">
    <location>
        <begin position="127"/>
        <end position="151"/>
    </location>
</feature>
<feature type="compositionally biased region" description="Polar residues" evidence="1">
    <location>
        <begin position="140"/>
        <end position="151"/>
    </location>
</feature>
<protein>
    <recommendedName>
        <fullName evidence="2">Hypervirulence associated protein TUDOR domain-containing protein</fullName>
    </recommendedName>
</protein>
<dbReference type="eggNOG" id="ENOG502S74A">
    <property type="taxonomic scope" value="Eukaryota"/>
</dbReference>
<evidence type="ECO:0000259" key="2">
    <source>
        <dbReference type="Pfam" id="PF11160"/>
    </source>
</evidence>
<name>V5G188_BYSSN</name>
<dbReference type="AlphaFoldDB" id="V5G188"/>